<evidence type="ECO:0000313" key="1">
    <source>
        <dbReference type="EMBL" id="KAJ8637187.1"/>
    </source>
</evidence>
<organism evidence="1 2">
    <name type="scientific">Persea americana</name>
    <name type="common">Avocado</name>
    <dbReference type="NCBI Taxonomy" id="3435"/>
    <lineage>
        <taxon>Eukaryota</taxon>
        <taxon>Viridiplantae</taxon>
        <taxon>Streptophyta</taxon>
        <taxon>Embryophyta</taxon>
        <taxon>Tracheophyta</taxon>
        <taxon>Spermatophyta</taxon>
        <taxon>Magnoliopsida</taxon>
        <taxon>Magnoliidae</taxon>
        <taxon>Laurales</taxon>
        <taxon>Lauraceae</taxon>
        <taxon>Persea</taxon>
    </lineage>
</organism>
<sequence>MGRRGTGKVEKEDNVGRISFLIENEKAEGAEPGNHSKHSSHSRKCVEKVEAATAVLLKRNCSSSVYEKRKAFWHVGWLFKKKKEMGSSALGRNSSASEEKGGFSGKNRSFPVPACVNRDEFSEIDRGCDGEMRTGFGVGKGTGLDCEKAAGFIDMMAGLSSEPKRGFSGLKSGGFAGQETEFLGEKDAGFIDLEVDFLSKSKGGLSGLKGASYVDSENELGNVKVGGLSSLGRFGSLRCGLLEHGSDLKVGGFSSLQGNGLGGLRCCSLDHEPGSLGQFRSADSLSNGSSCRITVNDCEIRGGKRSLKVWKWIFKNSKGRSGRK</sequence>
<gene>
    <name evidence="1" type="ORF">MRB53_011454</name>
</gene>
<reference evidence="1 2" key="1">
    <citation type="journal article" date="2022" name="Hortic Res">
        <title>A haplotype resolved chromosomal level avocado genome allows analysis of novel avocado genes.</title>
        <authorList>
            <person name="Nath O."/>
            <person name="Fletcher S.J."/>
            <person name="Hayward A."/>
            <person name="Shaw L.M."/>
            <person name="Masouleh A.K."/>
            <person name="Furtado A."/>
            <person name="Henry R.J."/>
            <person name="Mitter N."/>
        </authorList>
    </citation>
    <scope>NUCLEOTIDE SEQUENCE [LARGE SCALE GENOMIC DNA]</scope>
    <source>
        <strain evidence="2">cv. Hass</strain>
    </source>
</reference>
<dbReference type="EMBL" id="CM056811">
    <property type="protein sequence ID" value="KAJ8637187.1"/>
    <property type="molecule type" value="Genomic_DNA"/>
</dbReference>
<proteinExistence type="predicted"/>
<keyword evidence="2" id="KW-1185">Reference proteome</keyword>
<protein>
    <submittedName>
        <fullName evidence="1">Uncharacterized protein</fullName>
    </submittedName>
</protein>
<name>A0ACC2LW93_PERAE</name>
<evidence type="ECO:0000313" key="2">
    <source>
        <dbReference type="Proteomes" id="UP001234297"/>
    </source>
</evidence>
<dbReference type="Proteomes" id="UP001234297">
    <property type="component" value="Chromosome 3"/>
</dbReference>
<accession>A0ACC2LW93</accession>
<comment type="caution">
    <text evidence="1">The sequence shown here is derived from an EMBL/GenBank/DDBJ whole genome shotgun (WGS) entry which is preliminary data.</text>
</comment>